<dbReference type="AlphaFoldDB" id="A0A5A9NTD0"/>
<reference evidence="3 4" key="1">
    <citation type="journal article" date="2019" name="Mol. Ecol. Resour.">
        <title>Chromosome-level genome assembly of Triplophysa tibetana, a fish adapted to the harsh high-altitude environment of the Tibetan Plateau.</title>
        <authorList>
            <person name="Yang X."/>
            <person name="Liu H."/>
            <person name="Ma Z."/>
            <person name="Zou Y."/>
            <person name="Zou M."/>
            <person name="Mao Y."/>
            <person name="Li X."/>
            <person name="Wang H."/>
            <person name="Chen T."/>
            <person name="Wang W."/>
            <person name="Yang R."/>
        </authorList>
    </citation>
    <scope>NUCLEOTIDE SEQUENCE [LARGE SCALE GENOMIC DNA]</scope>
    <source>
        <strain evidence="3">TTIB1903HZAU</strain>
        <tissue evidence="3">Muscle</tissue>
    </source>
</reference>
<keyword evidence="3" id="KW-0808">Transferase</keyword>
<feature type="compositionally biased region" description="Basic and acidic residues" evidence="2">
    <location>
        <begin position="285"/>
        <end position="300"/>
    </location>
</feature>
<dbReference type="InterPro" id="IPR051511">
    <property type="entry name" value="MitoQC_Scaffold_Kinases"/>
</dbReference>
<dbReference type="PANTHER" id="PTHR22972">
    <property type="entry name" value="SERINE/THREONINE PROTEIN KINASE"/>
    <property type="match status" value="1"/>
</dbReference>
<comment type="similarity">
    <text evidence="1">Belongs to the protein kinase superfamily.</text>
</comment>
<protein>
    <submittedName>
        <fullName evidence="3">Tyrosine-protein kinase PRAG1</fullName>
    </submittedName>
</protein>
<dbReference type="GO" id="GO:0004672">
    <property type="term" value="F:protein kinase activity"/>
    <property type="evidence" value="ECO:0007669"/>
    <property type="project" value="TreeGrafter"/>
</dbReference>
<keyword evidence="4" id="KW-1185">Reference proteome</keyword>
<keyword evidence="3" id="KW-0418">Kinase</keyword>
<accession>A0A5A9NTD0</accession>
<evidence type="ECO:0000256" key="1">
    <source>
        <dbReference type="ARBA" id="ARBA00038349"/>
    </source>
</evidence>
<evidence type="ECO:0000313" key="3">
    <source>
        <dbReference type="EMBL" id="KAA0712249.1"/>
    </source>
</evidence>
<dbReference type="EMBL" id="SOYY01000014">
    <property type="protein sequence ID" value="KAA0712249.1"/>
    <property type="molecule type" value="Genomic_DNA"/>
</dbReference>
<comment type="caution">
    <text evidence="3">The sequence shown here is derived from an EMBL/GenBank/DDBJ whole genome shotgun (WGS) entry which is preliminary data.</text>
</comment>
<organism evidence="3 4">
    <name type="scientific">Triplophysa tibetana</name>
    <dbReference type="NCBI Taxonomy" id="1572043"/>
    <lineage>
        <taxon>Eukaryota</taxon>
        <taxon>Metazoa</taxon>
        <taxon>Chordata</taxon>
        <taxon>Craniata</taxon>
        <taxon>Vertebrata</taxon>
        <taxon>Euteleostomi</taxon>
        <taxon>Actinopterygii</taxon>
        <taxon>Neopterygii</taxon>
        <taxon>Teleostei</taxon>
        <taxon>Ostariophysi</taxon>
        <taxon>Cypriniformes</taxon>
        <taxon>Nemacheilidae</taxon>
        <taxon>Triplophysa</taxon>
    </lineage>
</organism>
<dbReference type="PANTHER" id="PTHR22972:SF5">
    <property type="entry name" value="INACTIVE TYROSINE-PROTEIN KINASE PEAK1"/>
    <property type="match status" value="1"/>
</dbReference>
<evidence type="ECO:0000256" key="2">
    <source>
        <dbReference type="SAM" id="MobiDB-lite"/>
    </source>
</evidence>
<gene>
    <name evidence="3" type="ORF">E1301_Tti015049</name>
</gene>
<proteinExistence type="inferred from homology"/>
<feature type="region of interest" description="Disordered" evidence="2">
    <location>
        <begin position="279"/>
        <end position="304"/>
    </location>
</feature>
<sequence>MQGAADYTLMGEPGRTSPPALPIKQRRSKSSSNSIQDLEMNMGDVHLSAPQTPLTPFAEVFLSTDCNAVHCPIHRYENHQARFFSDQTPPPPPIPKKTLKRTLSLPADALDPPSLAPSATYNYENPLYMITPFQDQSALQGDHKEEHGEGLSLHQVTFDIPDEQLNRLLRSFGSYEQLSAGIQECYLQFLRNTMQNIEMGVFLNEQENETVRTSQPNDFLLCGQQWNERDLYYLVCCPKVPRRFFAALVQEDDSASDCPVAFLHPNIQQGVIHFPQCTASTHPSQSDRPETTPEPSHRGSTEACGQQTVISLLEKGVGVTVLREFPLGTLEDFVKEGHSLHCTYPEVYERRLCLLILQLVTGLQHQGNVVHRELKPQSFMLVWPSVILKPVEPREYPDGIKKEWVMNSDTCKLEITVSRDQTANRKMRGEMCQTMWEKRGTPRLVLSCNFENEVFMETTSQEHQLGDLLRYCLHLTDSDSSLCQDSPYSAGLLWLVTQLTLEKPRMVMGDVASALQVLLWGPRKGLFQQNQLNCSLFSNWLLVKRTLLVLKLSEKGLFQDQRGLDWEDYLCLQYLCFTDIENVRRITAHMGLHNFVRTF</sequence>
<evidence type="ECO:0000313" key="4">
    <source>
        <dbReference type="Proteomes" id="UP000324632"/>
    </source>
</evidence>
<dbReference type="Proteomes" id="UP000324632">
    <property type="component" value="Chromosome 14"/>
</dbReference>
<name>A0A5A9NTD0_9TELE</name>
<feature type="region of interest" description="Disordered" evidence="2">
    <location>
        <begin position="1"/>
        <end position="33"/>
    </location>
</feature>